<organism evidence="1 2">
    <name type="scientific">Nocardiopsis mwathae</name>
    <dbReference type="NCBI Taxonomy" id="1472723"/>
    <lineage>
        <taxon>Bacteria</taxon>
        <taxon>Bacillati</taxon>
        <taxon>Actinomycetota</taxon>
        <taxon>Actinomycetes</taxon>
        <taxon>Streptosporangiales</taxon>
        <taxon>Nocardiopsidaceae</taxon>
        <taxon>Nocardiopsis</taxon>
    </lineage>
</organism>
<proteinExistence type="predicted"/>
<keyword evidence="2" id="KW-1185">Reference proteome</keyword>
<accession>A0A7X0D7T3</accession>
<dbReference type="EMBL" id="JACHDS010000001">
    <property type="protein sequence ID" value="MBB6174962.1"/>
    <property type="molecule type" value="Genomic_DNA"/>
</dbReference>
<protein>
    <submittedName>
        <fullName evidence="1">DNA-binding CsgD family transcriptional regulator</fullName>
    </submittedName>
</protein>
<keyword evidence="1" id="KW-0238">DNA-binding</keyword>
<sequence>MRMPTRPDHRDVVRPRTTPEAIRQLIARLTPRDLRIMSLVWEHRVFTTDQIARLEFGSYHTAKKRLPILYRLRALDRFRPWTPVGTAPWHYILDTPGAEILAAEHGQTARELGYRRDRVLTIAYRSSLSHTLGVNEFFVDLQAHTRTHDTHLVWRTARECERQFGDIIRPDAAGRWTAGNRSIDFFLEYDTGTEPLRRLAGKLDAYHELNRITGNRGVVLFYLPSAKREEHLRHRVPNAPVATATAVHGAHPAERVWTLLNASAPRRLVDLRTRGLVQPSIPGWEDIDGG</sequence>
<dbReference type="AlphaFoldDB" id="A0A7X0D7T3"/>
<reference evidence="1 2" key="1">
    <citation type="submission" date="2020-08" db="EMBL/GenBank/DDBJ databases">
        <title>Sequencing the genomes of 1000 actinobacteria strains.</title>
        <authorList>
            <person name="Klenk H.-P."/>
        </authorList>
    </citation>
    <scope>NUCLEOTIDE SEQUENCE [LARGE SCALE GENOMIC DNA]</scope>
    <source>
        <strain evidence="1 2">DSM 46659</strain>
    </source>
</reference>
<evidence type="ECO:0000313" key="1">
    <source>
        <dbReference type="EMBL" id="MBB6174962.1"/>
    </source>
</evidence>
<evidence type="ECO:0000313" key="2">
    <source>
        <dbReference type="Proteomes" id="UP000546642"/>
    </source>
</evidence>
<dbReference type="GO" id="GO:0003677">
    <property type="term" value="F:DNA binding"/>
    <property type="evidence" value="ECO:0007669"/>
    <property type="project" value="UniProtKB-KW"/>
</dbReference>
<name>A0A7X0D7T3_9ACTN</name>
<dbReference type="Pfam" id="PF13814">
    <property type="entry name" value="Replic_Relax"/>
    <property type="match status" value="1"/>
</dbReference>
<dbReference type="Proteomes" id="UP000546642">
    <property type="component" value="Unassembled WGS sequence"/>
</dbReference>
<dbReference type="RefSeq" id="WP_184079340.1">
    <property type="nucleotide sequence ID" value="NZ_JACHDS010000001.1"/>
</dbReference>
<gene>
    <name evidence="1" type="ORF">HNR23_005022</name>
</gene>
<dbReference type="InterPro" id="IPR025855">
    <property type="entry name" value="Replic_Relax"/>
</dbReference>
<comment type="caution">
    <text evidence="1">The sequence shown here is derived from an EMBL/GenBank/DDBJ whole genome shotgun (WGS) entry which is preliminary data.</text>
</comment>